<proteinExistence type="predicted"/>
<keyword evidence="1" id="KW-0732">Signal</keyword>
<dbReference type="EMBL" id="QUNG01000001">
    <property type="protein sequence ID" value="REG86644.1"/>
    <property type="molecule type" value="Genomic_DNA"/>
</dbReference>
<evidence type="ECO:0008006" key="4">
    <source>
        <dbReference type="Google" id="ProtNLM"/>
    </source>
</evidence>
<evidence type="ECO:0000313" key="3">
    <source>
        <dbReference type="Proteomes" id="UP000256542"/>
    </source>
</evidence>
<dbReference type="Proteomes" id="UP000256542">
    <property type="component" value="Unassembled WGS sequence"/>
</dbReference>
<reference evidence="2 3" key="1">
    <citation type="submission" date="2018-08" db="EMBL/GenBank/DDBJ databases">
        <title>Genomic Encyclopedia of Type Strains, Phase III (KMG-III): the genomes of soil and plant-associated and newly described type strains.</title>
        <authorList>
            <person name="Whitman W."/>
        </authorList>
    </citation>
    <scope>NUCLEOTIDE SEQUENCE [LARGE SCALE GENOMIC DNA]</scope>
    <source>
        <strain evidence="2 3">CECT 7375</strain>
    </source>
</reference>
<accession>A0A3E0DVX2</accession>
<sequence length="242" mass="27411">MLWRIVMALFLYSLVTAPVYAVEVTPMVITFSPYDSVRTPFSLVYNQLPRDIAFDIQIYEVDFDPTGLTEPKLIPVDDAPLWVFPPSLYLKAGKSQRIQFRWVGKNVPSVDKTYQVSLIEQPIASLPIEKQSKLTILLDVNLIVHIDQAVLRPDLSVEETYIKGRSIFAKVINKGAGASRLSDYDIDIVEDGVEVKHIAKQELKSQGYDVFFPPNSAMLVKIPISELIKKNKKNNLTLELME</sequence>
<comment type="caution">
    <text evidence="2">The sequence shown here is derived from an EMBL/GenBank/DDBJ whole genome shotgun (WGS) entry which is preliminary data.</text>
</comment>
<feature type="chain" id="PRO_5017719260" description="P pilus assembly chaperone PapD" evidence="1">
    <location>
        <begin position="22"/>
        <end position="242"/>
    </location>
</feature>
<dbReference type="OrthoDB" id="6314823at2"/>
<organism evidence="2 3">
    <name type="scientific">Marinomonas pollencensis</name>
    <dbReference type="NCBI Taxonomy" id="491954"/>
    <lineage>
        <taxon>Bacteria</taxon>
        <taxon>Pseudomonadati</taxon>
        <taxon>Pseudomonadota</taxon>
        <taxon>Gammaproteobacteria</taxon>
        <taxon>Oceanospirillales</taxon>
        <taxon>Oceanospirillaceae</taxon>
        <taxon>Marinomonas</taxon>
    </lineage>
</organism>
<dbReference type="AlphaFoldDB" id="A0A3E0DVX2"/>
<protein>
    <recommendedName>
        <fullName evidence="4">P pilus assembly chaperone PapD</fullName>
    </recommendedName>
</protein>
<keyword evidence="3" id="KW-1185">Reference proteome</keyword>
<evidence type="ECO:0000256" key="1">
    <source>
        <dbReference type="SAM" id="SignalP"/>
    </source>
</evidence>
<gene>
    <name evidence="2" type="ORF">DFP81_101209</name>
</gene>
<dbReference type="Gene3D" id="2.60.40.10">
    <property type="entry name" value="Immunoglobulins"/>
    <property type="match status" value="1"/>
</dbReference>
<name>A0A3E0DVX2_9GAMM</name>
<evidence type="ECO:0000313" key="2">
    <source>
        <dbReference type="EMBL" id="REG86644.1"/>
    </source>
</evidence>
<dbReference type="InterPro" id="IPR013783">
    <property type="entry name" value="Ig-like_fold"/>
</dbReference>
<feature type="signal peptide" evidence="1">
    <location>
        <begin position="1"/>
        <end position="21"/>
    </location>
</feature>